<feature type="transmembrane region" description="Helical" evidence="6">
    <location>
        <begin position="362"/>
        <end position="382"/>
    </location>
</feature>
<evidence type="ECO:0000256" key="3">
    <source>
        <dbReference type="ARBA" id="ARBA00022692"/>
    </source>
</evidence>
<gene>
    <name evidence="6 7" type="primary">wzxE</name>
    <name evidence="7" type="ORF">GN242_20165</name>
</gene>
<feature type="transmembrane region" description="Helical" evidence="6">
    <location>
        <begin position="394"/>
        <end position="412"/>
    </location>
</feature>
<dbReference type="PANTHER" id="PTHR30250">
    <property type="entry name" value="PST FAMILY PREDICTED COLANIC ACID TRANSPORTER"/>
    <property type="match status" value="1"/>
</dbReference>
<comment type="subunit">
    <text evidence="6">Probably part of a complex composed of WzxE, WzyE and WzzE.</text>
</comment>
<evidence type="ECO:0000256" key="5">
    <source>
        <dbReference type="ARBA" id="ARBA00023136"/>
    </source>
</evidence>
<feature type="transmembrane region" description="Helical" evidence="6">
    <location>
        <begin position="216"/>
        <end position="238"/>
    </location>
</feature>
<sequence>MSLAKASVWTAISTLVKIVAGLLVVKMLAVSYGPAGVGQAGNFRQLITVLGVLAGAGIFNGVTKYVAQYQQQPEQLRAVTGTASSMVLGFSLLLALIFLLFAAPISQALFGHERYQQVIRIVAFLQMGIAWANLALAIMKGFRDAAGNALSLIVGSLTGVAAWFVCYKLGGYSGALVGLAMVPALVVVPAVILLARRDHLPMRYLLPAWRPEFVTLLGKFTLMALITAVTLPVAWMMMRNLLAQHAGWEEVGLWQGVSSISDAYLQFITASFSVYLLPTLSRLQNRAEISREIIKALRFVLPAVAAVSFTVWLLRDVAIWLLFSREFAAMRDLFVWQLIGDVLKVGCYVFGYLVIAKASLRFYVLTEVSQFVLLTGFSRWLIPLHGAAGAAQAYMATYIAYFALCAGIFIIYRRRV</sequence>
<reference evidence="7 8" key="1">
    <citation type="submission" date="2019-12" db="EMBL/GenBank/DDBJ databases">
        <title>Erwinia sp. nov., isolated from droppings of birds in the Qinghai-Tiebt plateau of China.</title>
        <authorList>
            <person name="Ge Y."/>
        </authorList>
    </citation>
    <scope>NUCLEOTIDE SEQUENCE [LARGE SCALE GENOMIC DNA]</scope>
    <source>
        <strain evidence="7 8">J780</strain>
    </source>
</reference>
<evidence type="ECO:0000256" key="1">
    <source>
        <dbReference type="ARBA" id="ARBA00004651"/>
    </source>
</evidence>
<dbReference type="NCBIfam" id="NF011679">
    <property type="entry name" value="PRK15099.1"/>
    <property type="match status" value="1"/>
</dbReference>
<comment type="similarity">
    <text evidence="6">Belongs to the polysaccharide transport (PST) (TC 2.A.66.2) family.</text>
</comment>
<keyword evidence="6" id="KW-0813">Transport</keyword>
<accession>A0A6I6ESY4</accession>
<dbReference type="AlphaFoldDB" id="A0A6I6ESY4"/>
<name>A0A6I6ESY4_9GAMM</name>
<dbReference type="KEGG" id="erwi:GN242_20165"/>
<feature type="transmembrane region" description="Helical" evidence="6">
    <location>
        <begin position="263"/>
        <end position="281"/>
    </location>
</feature>
<dbReference type="PANTHER" id="PTHR30250:SF30">
    <property type="entry name" value="LIPID III FLIPPASE"/>
    <property type="match status" value="1"/>
</dbReference>
<protein>
    <recommendedName>
        <fullName evidence="6">Lipid III flippase</fullName>
    </recommendedName>
</protein>
<feature type="transmembrane region" description="Helical" evidence="6">
    <location>
        <begin position="334"/>
        <end position="355"/>
    </location>
</feature>
<comment type="function">
    <text evidence="6">Mediates the transbilayer movement of Und-PP-GlcNAc-ManNAcA-Fuc4NAc (lipid III) from the inner to the outer leaflet of the cytoplasmic membrane during the assembly of enterobacterial common antigen (ECA).</text>
</comment>
<dbReference type="GO" id="GO:0005886">
    <property type="term" value="C:plasma membrane"/>
    <property type="evidence" value="ECO:0007669"/>
    <property type="project" value="UniProtKB-SubCell"/>
</dbReference>
<dbReference type="UniPathway" id="UPA00566"/>
<comment type="subcellular location">
    <subcellularLocation>
        <location evidence="6">Cell inner membrane</location>
        <topology evidence="6">Multi-pass membrane protein</topology>
    </subcellularLocation>
    <subcellularLocation>
        <location evidence="1">Cell membrane</location>
        <topology evidence="1">Multi-pass membrane protein</topology>
    </subcellularLocation>
</comment>
<dbReference type="CDD" id="cd13125">
    <property type="entry name" value="MATE_like_10"/>
    <property type="match status" value="1"/>
</dbReference>
<dbReference type="InterPro" id="IPR050833">
    <property type="entry name" value="Poly_Biosynth_Transport"/>
</dbReference>
<proteinExistence type="inferred from homology"/>
<dbReference type="HAMAP" id="MF_02024">
    <property type="entry name" value="WzxE"/>
    <property type="match status" value="1"/>
</dbReference>
<evidence type="ECO:0000256" key="4">
    <source>
        <dbReference type="ARBA" id="ARBA00022989"/>
    </source>
</evidence>
<comment type="pathway">
    <text evidence="6">Bacterial outer membrane biogenesis; enterobacterial common antigen biosynthesis.</text>
</comment>
<keyword evidence="6" id="KW-0997">Cell inner membrane</keyword>
<dbReference type="InterPro" id="IPR044550">
    <property type="entry name" value="WzxE"/>
</dbReference>
<feature type="transmembrane region" description="Helical" evidence="6">
    <location>
        <begin position="171"/>
        <end position="195"/>
    </location>
</feature>
<evidence type="ECO:0000256" key="2">
    <source>
        <dbReference type="ARBA" id="ARBA00022475"/>
    </source>
</evidence>
<evidence type="ECO:0000313" key="8">
    <source>
        <dbReference type="Proteomes" id="UP000424752"/>
    </source>
</evidence>
<keyword evidence="5 6" id="KW-0472">Membrane</keyword>
<feature type="transmembrane region" description="Helical" evidence="6">
    <location>
        <begin position="7"/>
        <end position="25"/>
    </location>
</feature>
<organism evidence="7 8">
    <name type="scientific">Erwinia sorbitola</name>
    <dbReference type="NCBI Taxonomy" id="2681984"/>
    <lineage>
        <taxon>Bacteria</taxon>
        <taxon>Pseudomonadati</taxon>
        <taxon>Pseudomonadota</taxon>
        <taxon>Gammaproteobacteria</taxon>
        <taxon>Enterobacterales</taxon>
        <taxon>Erwiniaceae</taxon>
        <taxon>Erwinia</taxon>
    </lineage>
</organism>
<keyword evidence="2 6" id="KW-1003">Cell membrane</keyword>
<dbReference type="Pfam" id="PF01943">
    <property type="entry name" value="Polysacc_synt"/>
    <property type="match status" value="1"/>
</dbReference>
<feature type="transmembrane region" description="Helical" evidence="6">
    <location>
        <begin position="45"/>
        <end position="67"/>
    </location>
</feature>
<dbReference type="Proteomes" id="UP000424752">
    <property type="component" value="Chromosome"/>
</dbReference>
<feature type="transmembrane region" description="Helical" evidence="6">
    <location>
        <begin position="293"/>
        <end position="314"/>
    </location>
</feature>
<keyword evidence="4 6" id="KW-1133">Transmembrane helix</keyword>
<dbReference type="InterPro" id="IPR032896">
    <property type="entry name" value="WzxE_Proteobacteria"/>
</dbReference>
<evidence type="ECO:0000313" key="7">
    <source>
        <dbReference type="EMBL" id="QGU89376.1"/>
    </source>
</evidence>
<feature type="transmembrane region" description="Helical" evidence="6">
    <location>
        <begin position="87"/>
        <end position="106"/>
    </location>
</feature>
<dbReference type="GO" id="GO:0009246">
    <property type="term" value="P:enterobacterial common antigen biosynthetic process"/>
    <property type="evidence" value="ECO:0007669"/>
    <property type="project" value="UniProtKB-UniRule"/>
</dbReference>
<feature type="transmembrane region" description="Helical" evidence="6">
    <location>
        <begin position="118"/>
        <end position="138"/>
    </location>
</feature>
<dbReference type="RefSeq" id="WP_156288103.1">
    <property type="nucleotide sequence ID" value="NZ_CP046509.1"/>
</dbReference>
<evidence type="ECO:0000256" key="6">
    <source>
        <dbReference type="HAMAP-Rule" id="MF_02024"/>
    </source>
</evidence>
<keyword evidence="3 6" id="KW-0812">Transmembrane</keyword>
<dbReference type="EMBL" id="CP046509">
    <property type="protein sequence ID" value="QGU89376.1"/>
    <property type="molecule type" value="Genomic_DNA"/>
</dbReference>
<dbReference type="InterPro" id="IPR002797">
    <property type="entry name" value="Polysacc_synth"/>
</dbReference>
<feature type="transmembrane region" description="Helical" evidence="6">
    <location>
        <begin position="145"/>
        <end position="165"/>
    </location>
</feature>